<evidence type="ECO:0000256" key="2">
    <source>
        <dbReference type="ARBA" id="ARBA00011043"/>
    </source>
</evidence>
<dbReference type="VEuPathDB" id="FungiDB:sr10511"/>
<dbReference type="HOGENOM" id="CLU_019624_3_1_1"/>
<comment type="similarity">
    <text evidence="2">Belongs to the TRAFAC class TrmE-Era-EngA-EngB-Septin-like GTPase superfamily. TrmE GTPase family.</text>
</comment>
<dbReference type="GO" id="GO:0005525">
    <property type="term" value="F:GTP binding"/>
    <property type="evidence" value="ECO:0007669"/>
    <property type="project" value="UniProtKB-KW"/>
</dbReference>
<keyword evidence="12" id="KW-1185">Reference proteome</keyword>
<dbReference type="SUPFAM" id="SSF52540">
    <property type="entry name" value="P-loop containing nucleoside triphosphate hydrolases"/>
    <property type="match status" value="1"/>
</dbReference>
<dbReference type="Gene3D" id="1.20.120.430">
    <property type="entry name" value="tRNA modification GTPase MnmE domain 2"/>
    <property type="match status" value="1"/>
</dbReference>
<proteinExistence type="inferred from homology"/>
<dbReference type="InterPro" id="IPR006073">
    <property type="entry name" value="GTP-bd"/>
</dbReference>
<protein>
    <submittedName>
        <fullName evidence="11">Related to MSS1-mitochondrial GTPase involved in expression of COX1</fullName>
    </submittedName>
</protein>
<keyword evidence="3" id="KW-0819">tRNA processing</keyword>
<dbReference type="PANTHER" id="PTHR42714">
    <property type="entry name" value="TRNA MODIFICATION GTPASE GTPBP3"/>
    <property type="match status" value="1"/>
</dbReference>
<dbReference type="InterPro" id="IPR027417">
    <property type="entry name" value="P-loop_NTPase"/>
</dbReference>
<evidence type="ECO:0000259" key="9">
    <source>
        <dbReference type="Pfam" id="PF10396"/>
    </source>
</evidence>
<dbReference type="InterPro" id="IPR004520">
    <property type="entry name" value="GTPase_MnmE"/>
</dbReference>
<dbReference type="GO" id="GO:0005739">
    <property type="term" value="C:mitochondrion"/>
    <property type="evidence" value="ECO:0007669"/>
    <property type="project" value="UniProtKB-SubCell"/>
</dbReference>
<reference evidence="11 12" key="1">
    <citation type="journal article" date="2010" name="Science">
        <title>Pathogenicity determinants in smut fungi revealed by genome comparison.</title>
        <authorList>
            <person name="Schirawski J."/>
            <person name="Mannhaupt G."/>
            <person name="Muench K."/>
            <person name="Brefort T."/>
            <person name="Schipper K."/>
            <person name="Doehlemann G."/>
            <person name="Di Stasio M."/>
            <person name="Roessel N."/>
            <person name="Mendoza-Mendoza A."/>
            <person name="Pester D."/>
            <person name="Mueller O."/>
            <person name="Winterberg B."/>
            <person name="Meyer E."/>
            <person name="Ghareeb H."/>
            <person name="Wollenberg T."/>
            <person name="Muensterkoetter M."/>
            <person name="Wong P."/>
            <person name="Walter M."/>
            <person name="Stukenbrock E."/>
            <person name="Gueldener U."/>
            <person name="Kahmann R."/>
        </authorList>
    </citation>
    <scope>NUCLEOTIDE SEQUENCE [LARGE SCALE GENOMIC DNA]</scope>
    <source>
        <strain evidence="12">SRZ2</strain>
    </source>
</reference>
<evidence type="ECO:0000256" key="5">
    <source>
        <dbReference type="ARBA" id="ARBA00023134"/>
    </source>
</evidence>
<gene>
    <name evidence="11" type="ORF">sr10511</name>
</gene>
<dbReference type="NCBIfam" id="NF003661">
    <property type="entry name" value="PRK05291.1-3"/>
    <property type="match status" value="1"/>
</dbReference>
<dbReference type="HAMAP" id="MF_00379">
    <property type="entry name" value="GTPase_MnmE"/>
    <property type="match status" value="1"/>
</dbReference>
<dbReference type="PANTHER" id="PTHR42714:SF2">
    <property type="entry name" value="TRNA MODIFICATION GTPASE GTPBP3, MITOCHONDRIAL"/>
    <property type="match status" value="1"/>
</dbReference>
<evidence type="ECO:0000256" key="6">
    <source>
        <dbReference type="SAM" id="MobiDB-lite"/>
    </source>
</evidence>
<feature type="region of interest" description="Disordered" evidence="6">
    <location>
        <begin position="46"/>
        <end position="85"/>
    </location>
</feature>
<accession>E6ZU64</accession>
<evidence type="ECO:0000259" key="10">
    <source>
        <dbReference type="Pfam" id="PF12631"/>
    </source>
</evidence>
<feature type="chain" id="PRO_5003216917" evidence="7">
    <location>
        <begin position="22"/>
        <end position="571"/>
    </location>
</feature>
<feature type="domain" description="G" evidence="8">
    <location>
        <begin position="327"/>
        <end position="427"/>
    </location>
</feature>
<feature type="domain" description="MnmE helical" evidence="10">
    <location>
        <begin position="215"/>
        <end position="568"/>
    </location>
</feature>
<dbReference type="AlphaFoldDB" id="E6ZU64"/>
<evidence type="ECO:0000256" key="3">
    <source>
        <dbReference type="ARBA" id="ARBA00022694"/>
    </source>
</evidence>
<feature type="compositionally biased region" description="Low complexity" evidence="6">
    <location>
        <begin position="60"/>
        <end position="73"/>
    </location>
</feature>
<evidence type="ECO:0000259" key="8">
    <source>
        <dbReference type="Pfam" id="PF01926"/>
    </source>
</evidence>
<dbReference type="FunFam" id="3.30.1360.120:FF:000007">
    <property type="entry name" value="tRNA modification GTPase GTPBP3, mitochondrial"/>
    <property type="match status" value="1"/>
</dbReference>
<evidence type="ECO:0000256" key="7">
    <source>
        <dbReference type="SAM" id="SignalP"/>
    </source>
</evidence>
<dbReference type="InterPro" id="IPR031168">
    <property type="entry name" value="G_TrmE"/>
</dbReference>
<dbReference type="Pfam" id="PF12631">
    <property type="entry name" value="MnmE_helical"/>
    <property type="match status" value="1"/>
</dbReference>
<dbReference type="InterPro" id="IPR018948">
    <property type="entry name" value="GTP-bd_TrmE_N"/>
</dbReference>
<dbReference type="GO" id="GO:0002098">
    <property type="term" value="P:tRNA wobble uridine modification"/>
    <property type="evidence" value="ECO:0007669"/>
    <property type="project" value="TreeGrafter"/>
</dbReference>
<keyword evidence="4" id="KW-0547">Nucleotide-binding</keyword>
<dbReference type="Pfam" id="PF10396">
    <property type="entry name" value="TrmE_N"/>
    <property type="match status" value="1"/>
</dbReference>
<evidence type="ECO:0000313" key="12">
    <source>
        <dbReference type="Proteomes" id="UP000008867"/>
    </source>
</evidence>
<keyword evidence="5" id="KW-0342">GTP-binding</keyword>
<sequence>MPPRCPPRGSWLSLSTTTTTAAAAAAAAAVPQRFVQVAPFLVPRLHDFRPSNRPPSNPVHTASSSRRPPTTAPRHTRNLTTPSPTDTIFALATGAARAGVAIIRISGPQVPHIYTRICLTSRQTPYTRLPPPHKLVLRNIHHPRTGELLDARAGVIVFPQHRSYTGEEALELHVHGGVATVSAVLDALAEMGKGVRMAEAGEFTRRAFERGRVDLAEAEAVHGLVVAETAVQRRVALQGVGGAQTRRYDEMRATLVDAMAMVEALIDFADEDGVEEGTWAAATHSVNDLATLLRSELGLSTPNAPHAHNPRKAVRHVGEILTTGIRLALYGPPNAGKSSLLNTLADRSAAIVSATPGTTRDVLQVHLDLAGYKVVVYDTAGIRDAPAATSGALDDIERIGIERARHVVAAADLALLILPATETVEAQTVLRPHSYGASDPDLVFYNKSDLLPSSAPPVASSATQRSWRGSVRTNAGLPELIGDLAALISRKYALDTAEPALITHSRHRALLLQCLAHIDAFQLLAAEEDVDLVLAAEHLRYAAKQVGRVTGRDVSADEILGSVFATFCIGK</sequence>
<dbReference type="Gene3D" id="3.30.1360.120">
    <property type="entry name" value="Probable tRNA modification gtpase trme, domain 1"/>
    <property type="match status" value="1"/>
</dbReference>
<dbReference type="InterPro" id="IPR027266">
    <property type="entry name" value="TrmE/GcvT-like"/>
</dbReference>
<dbReference type="EMBL" id="FQ311441">
    <property type="protein sequence ID" value="CBQ70771.1"/>
    <property type="molecule type" value="Genomic_DNA"/>
</dbReference>
<dbReference type="GO" id="GO:0003924">
    <property type="term" value="F:GTPase activity"/>
    <property type="evidence" value="ECO:0007669"/>
    <property type="project" value="InterPro"/>
</dbReference>
<comment type="subcellular location">
    <subcellularLocation>
        <location evidence="1">Mitochondrion</location>
    </subcellularLocation>
</comment>
<dbReference type="InterPro" id="IPR005225">
    <property type="entry name" value="Small_GTP-bd"/>
</dbReference>
<organism evidence="11 12">
    <name type="scientific">Sporisorium reilianum (strain SRZ2)</name>
    <name type="common">Maize head smut fungus</name>
    <dbReference type="NCBI Taxonomy" id="999809"/>
    <lineage>
        <taxon>Eukaryota</taxon>
        <taxon>Fungi</taxon>
        <taxon>Dikarya</taxon>
        <taxon>Basidiomycota</taxon>
        <taxon>Ustilaginomycotina</taxon>
        <taxon>Ustilaginomycetes</taxon>
        <taxon>Ustilaginales</taxon>
        <taxon>Ustilaginaceae</taxon>
        <taxon>Sporisorium</taxon>
    </lineage>
</organism>
<dbReference type="Pfam" id="PF01926">
    <property type="entry name" value="MMR_HSR1"/>
    <property type="match status" value="1"/>
</dbReference>
<keyword evidence="7" id="KW-0732">Signal</keyword>
<evidence type="ECO:0000256" key="4">
    <source>
        <dbReference type="ARBA" id="ARBA00022741"/>
    </source>
</evidence>
<dbReference type="InterPro" id="IPR027368">
    <property type="entry name" value="MnmE_dom2"/>
</dbReference>
<dbReference type="SUPFAM" id="SSF116878">
    <property type="entry name" value="TrmE connector domain"/>
    <property type="match status" value="1"/>
</dbReference>
<feature type="domain" description="GTP-binding protein TrmE N-terminal" evidence="9">
    <location>
        <begin position="87"/>
        <end position="212"/>
    </location>
</feature>
<dbReference type="OrthoDB" id="188276at2759"/>
<dbReference type="InterPro" id="IPR025867">
    <property type="entry name" value="MnmE_helical"/>
</dbReference>
<evidence type="ECO:0000256" key="1">
    <source>
        <dbReference type="ARBA" id="ARBA00004173"/>
    </source>
</evidence>
<feature type="signal peptide" evidence="7">
    <location>
        <begin position="1"/>
        <end position="21"/>
    </location>
</feature>
<dbReference type="CDD" id="cd14858">
    <property type="entry name" value="TrmE_N"/>
    <property type="match status" value="1"/>
</dbReference>
<dbReference type="Proteomes" id="UP000008867">
    <property type="component" value="Chromosome 2"/>
</dbReference>
<evidence type="ECO:0000313" key="11">
    <source>
        <dbReference type="EMBL" id="CBQ70771.1"/>
    </source>
</evidence>
<dbReference type="Gene3D" id="3.40.50.300">
    <property type="entry name" value="P-loop containing nucleotide triphosphate hydrolases"/>
    <property type="match status" value="1"/>
</dbReference>
<name>E6ZU64_SPORE</name>
<dbReference type="CDD" id="cd04164">
    <property type="entry name" value="trmE"/>
    <property type="match status" value="1"/>
</dbReference>
<dbReference type="NCBIfam" id="TIGR00231">
    <property type="entry name" value="small_GTP"/>
    <property type="match status" value="1"/>
</dbReference>
<dbReference type="GO" id="GO:0030488">
    <property type="term" value="P:tRNA methylation"/>
    <property type="evidence" value="ECO:0007669"/>
    <property type="project" value="TreeGrafter"/>
</dbReference>
<dbReference type="eggNOG" id="KOG1191">
    <property type="taxonomic scope" value="Eukaryota"/>
</dbReference>